<dbReference type="Proteomes" id="UP000006468">
    <property type="component" value="Chromosome"/>
</dbReference>
<dbReference type="EMBL" id="ADTV01000050">
    <property type="protein sequence ID" value="EFG83441.1"/>
    <property type="molecule type" value="Genomic_DNA"/>
</dbReference>
<dbReference type="HOGENOM" id="CLU_3311417_0_0_5"/>
<feature type="region of interest" description="Disordered" evidence="1">
    <location>
        <begin position="1"/>
        <end position="39"/>
    </location>
</feature>
<sequence length="39" mass="4132">MTMHEQALPGARDGNILSLPATENAVDGRTPAPEEITRA</sequence>
<gene>
    <name evidence="2" type="ORF">GXY_13128</name>
</gene>
<dbReference type="AlphaFoldDB" id="D5QHJ7"/>
<evidence type="ECO:0000256" key="1">
    <source>
        <dbReference type="SAM" id="MobiDB-lite"/>
    </source>
</evidence>
<evidence type="ECO:0000313" key="2">
    <source>
        <dbReference type="EMBL" id="EFG83441.1"/>
    </source>
</evidence>
<organism evidence="2 3">
    <name type="scientific">Novacetimonas hansenii ATCC 23769</name>
    <dbReference type="NCBI Taxonomy" id="714995"/>
    <lineage>
        <taxon>Bacteria</taxon>
        <taxon>Pseudomonadati</taxon>
        <taxon>Pseudomonadota</taxon>
        <taxon>Alphaproteobacteria</taxon>
        <taxon>Acetobacterales</taxon>
        <taxon>Acetobacteraceae</taxon>
        <taxon>Novacetimonas</taxon>
    </lineage>
</organism>
<protein>
    <submittedName>
        <fullName evidence="2">Uncharacterized protein</fullName>
    </submittedName>
</protein>
<accession>D5QHJ7</accession>
<evidence type="ECO:0000313" key="3">
    <source>
        <dbReference type="Proteomes" id="UP000006468"/>
    </source>
</evidence>
<name>D5QHJ7_NOVHA</name>
<reference evidence="2 3" key="1">
    <citation type="journal article" date="2010" name="J. Bacteriol.">
        <title>Genome sequence of a cellulose-producing bacterium, Gluconacetobacter hansenii ATCC 23769.</title>
        <authorList>
            <person name="Iyer P.R."/>
            <person name="Geib S.M."/>
            <person name="Catchmark J."/>
            <person name="Kao T.H."/>
            <person name="Tien M."/>
        </authorList>
    </citation>
    <scope>NUCLEOTIDE SEQUENCE [LARGE SCALE GENOMIC DNA]</scope>
    <source>
        <strain evidence="2 3">ATCC 23769</strain>
    </source>
</reference>
<proteinExistence type="predicted"/>
<comment type="caution">
    <text evidence="2">The sequence shown here is derived from an EMBL/GenBank/DDBJ whole genome shotgun (WGS) entry which is preliminary data.</text>
</comment>